<dbReference type="AlphaFoldDB" id="A0A6G1HQ66"/>
<dbReference type="EMBL" id="ML996702">
    <property type="protein sequence ID" value="KAF2397895.1"/>
    <property type="molecule type" value="Genomic_DNA"/>
</dbReference>
<dbReference type="OrthoDB" id="6357448at2759"/>
<name>A0A6G1HQ66_9PEZI</name>
<feature type="region of interest" description="Disordered" evidence="1">
    <location>
        <begin position="28"/>
        <end position="47"/>
    </location>
</feature>
<feature type="compositionally biased region" description="Basic and acidic residues" evidence="1">
    <location>
        <begin position="28"/>
        <end position="38"/>
    </location>
</feature>
<protein>
    <submittedName>
        <fullName evidence="2">Uncharacterized protein</fullName>
    </submittedName>
</protein>
<organism evidence="2 3">
    <name type="scientific">Trichodelitschia bisporula</name>
    <dbReference type="NCBI Taxonomy" id="703511"/>
    <lineage>
        <taxon>Eukaryota</taxon>
        <taxon>Fungi</taxon>
        <taxon>Dikarya</taxon>
        <taxon>Ascomycota</taxon>
        <taxon>Pezizomycotina</taxon>
        <taxon>Dothideomycetes</taxon>
        <taxon>Dothideomycetes incertae sedis</taxon>
        <taxon>Phaeotrichales</taxon>
        <taxon>Phaeotrichaceae</taxon>
        <taxon>Trichodelitschia</taxon>
    </lineage>
</organism>
<evidence type="ECO:0000313" key="2">
    <source>
        <dbReference type="EMBL" id="KAF2397895.1"/>
    </source>
</evidence>
<evidence type="ECO:0000313" key="3">
    <source>
        <dbReference type="Proteomes" id="UP000799640"/>
    </source>
</evidence>
<proteinExistence type="predicted"/>
<feature type="compositionally biased region" description="Basic residues" evidence="1">
    <location>
        <begin position="177"/>
        <end position="198"/>
    </location>
</feature>
<evidence type="ECO:0000256" key="1">
    <source>
        <dbReference type="SAM" id="MobiDB-lite"/>
    </source>
</evidence>
<gene>
    <name evidence="2" type="ORF">EJ06DRAFT_142634</name>
</gene>
<accession>A0A6G1HQ66</accession>
<reference evidence="2" key="1">
    <citation type="journal article" date="2020" name="Stud. Mycol.">
        <title>101 Dothideomycetes genomes: a test case for predicting lifestyles and emergence of pathogens.</title>
        <authorList>
            <person name="Haridas S."/>
            <person name="Albert R."/>
            <person name="Binder M."/>
            <person name="Bloem J."/>
            <person name="Labutti K."/>
            <person name="Salamov A."/>
            <person name="Andreopoulos B."/>
            <person name="Baker S."/>
            <person name="Barry K."/>
            <person name="Bills G."/>
            <person name="Bluhm B."/>
            <person name="Cannon C."/>
            <person name="Castanera R."/>
            <person name="Culley D."/>
            <person name="Daum C."/>
            <person name="Ezra D."/>
            <person name="Gonzalez J."/>
            <person name="Henrissat B."/>
            <person name="Kuo A."/>
            <person name="Liang C."/>
            <person name="Lipzen A."/>
            <person name="Lutzoni F."/>
            <person name="Magnuson J."/>
            <person name="Mondo S."/>
            <person name="Nolan M."/>
            <person name="Ohm R."/>
            <person name="Pangilinan J."/>
            <person name="Park H.-J."/>
            <person name="Ramirez L."/>
            <person name="Alfaro M."/>
            <person name="Sun H."/>
            <person name="Tritt A."/>
            <person name="Yoshinaga Y."/>
            <person name="Zwiers L.-H."/>
            <person name="Turgeon B."/>
            <person name="Goodwin S."/>
            <person name="Spatafora J."/>
            <person name="Crous P."/>
            <person name="Grigoriev I."/>
        </authorList>
    </citation>
    <scope>NUCLEOTIDE SEQUENCE</scope>
    <source>
        <strain evidence="2">CBS 262.69</strain>
    </source>
</reference>
<sequence>MRRSPGFAGISRATGHLNCSAVRLDTQERHHLPRDPVLPHRGMPHHGTRRGYTKGTFAAHIDFQDEAGVPNASAMATSRLLVMPPTTASRLRVMPPATTSRLRVMPPTTASRLRVMPPTTTSCLRVMPPTTTSRLRMVPPTTTSRLRVMTPITTSRLRVMPRTATSCLRVMAPKTTSRSRTRRKERKAFSLRRRHGRVPRWSQYQGRPPGTIHGWPRHVNRAIW</sequence>
<feature type="region of interest" description="Disordered" evidence="1">
    <location>
        <begin position="172"/>
        <end position="205"/>
    </location>
</feature>
<keyword evidence="3" id="KW-1185">Reference proteome</keyword>
<dbReference type="Proteomes" id="UP000799640">
    <property type="component" value="Unassembled WGS sequence"/>
</dbReference>